<reference evidence="14 15" key="1">
    <citation type="journal article" date="2019" name="Plant Biotechnol. J.">
        <title>The red bayberry genome and genetic basis of sex determination.</title>
        <authorList>
            <person name="Jia H.M."/>
            <person name="Jia H.J."/>
            <person name="Cai Q.L."/>
            <person name="Wang Y."/>
            <person name="Zhao H.B."/>
            <person name="Yang W.F."/>
            <person name="Wang G.Y."/>
            <person name="Li Y.H."/>
            <person name="Zhan D.L."/>
            <person name="Shen Y.T."/>
            <person name="Niu Q.F."/>
            <person name="Chang L."/>
            <person name="Qiu J."/>
            <person name="Zhao L."/>
            <person name="Xie H.B."/>
            <person name="Fu W.Y."/>
            <person name="Jin J."/>
            <person name="Li X.W."/>
            <person name="Jiao Y."/>
            <person name="Zhou C.C."/>
            <person name="Tu T."/>
            <person name="Chai C.Y."/>
            <person name="Gao J.L."/>
            <person name="Fan L.J."/>
            <person name="van de Weg E."/>
            <person name="Wang J.Y."/>
            <person name="Gao Z.S."/>
        </authorList>
    </citation>
    <scope>NUCLEOTIDE SEQUENCE [LARGE SCALE GENOMIC DNA]</scope>
    <source>
        <tissue evidence="14">Leaves</tissue>
    </source>
</reference>
<keyword evidence="8" id="KW-0961">Cell wall biogenesis/degradation</keyword>
<keyword evidence="3 14" id="KW-0808">Transferase</keyword>
<name>A0A6A1VG57_9ROSI</name>
<feature type="transmembrane region" description="Helical" evidence="12">
    <location>
        <begin position="144"/>
        <end position="177"/>
    </location>
</feature>
<sequence length="1098" mass="124038">MVPDSVVVTVEKPGNFSVLELKGTDSSLFPDKQKAVSPKQFTWVLLLKAHRALTSLSWLAMAFKAMLASVKKRIALSDVSEEESKSRGSLYRVIKVFLAISILALALEVIAHFNKWNLQMIQPWEVHGLVQWSYMAWLSFRVDYLAPFVMLLSKFCIVLFLIQSLDRLVLCLGCFWIKYKKLKPKIRGETFDIEDSTRFPMVLVQIPMCNEREVYVQSIAAACELDWPRDRILIQVLDDSDDGALQRLINDEVDSWREKGINIIYRHRLIRSGYKAGNLKSAMACDYVKDYEFVAIFDADFQPNPDFLKLTIPHFKGDPELGLVQARWTFVNKDENLLTRLQNVNLCFHFEVEQQVNGFFLNFFGFNGTAGVWRIKALEESGGWLERTTVEDMDIAVRAHLNGWKFIFLNDVKALCELPESYEAYKKQQHRWHSDILRWKKANFLLRKLILPFYSFTLFCVILPLTMFIPEAELPVWLGSAYEWVVTKKTGRSSESDLLALVERESKPSSEEKILRRHSESGLELLSKLKDQKLPSVKKRNKLYRQELALAFLLLTASARSLLSSHGVHFYFLLFQGLTFLVVGLDLIAAPYSSTSLKVTWEDPDDGSGSEYDEEDKEVEENDLDYESDWEEERNASATTSVDEPTTYKYEECLPEEVEKLLGPEERAILQQNAAPNLGKISTAKWSPLHTLALSGQVPFMDRLLETGLHIDTVDQDGLTALHKAIIGKKEAVISHLLRKGASPHVKDRDGATSLHYAVQVGALQSVKLLIKYRVDLNAADNDGWTPLHIAIQSRNRYIAKVLLVNGADKNRRNKDGRTPLDLSLCYGKGFKSFELARLVKVCNPSISVYKGYDLPQEAEEKIASHGLKNAIYSISAADLKEDMFGKLVACPFQQPASSSVRAGDKDSPPKRSQEVLHSGIAIVQEMGGSTSFSSIPQKKHLKLDYGNKTQAIPSSCHSCTLEFDGASKGNPGQAGAGAVLRAEDGSMVCRLSEGVGIATNNVAEYRSVILGLKHALKKGYKHIRVQGDSKLVCMQIQGLWKTKNQNMADLCKEAKELKDKFLTFEIYHVFREFNSEADAQANLAIDLRGMVKFLRHY</sequence>
<dbReference type="GO" id="GO:0099402">
    <property type="term" value="P:plant organ development"/>
    <property type="evidence" value="ECO:0007669"/>
    <property type="project" value="UniProtKB-ARBA"/>
</dbReference>
<dbReference type="Pfam" id="PF13456">
    <property type="entry name" value="RVT_3"/>
    <property type="match status" value="1"/>
</dbReference>
<comment type="subcellular location">
    <subcellularLocation>
        <location evidence="1">Golgi apparatus membrane</location>
        <topology evidence="1">Multi-pass membrane protein</topology>
    </subcellularLocation>
</comment>
<keyword evidence="6" id="KW-0333">Golgi apparatus</keyword>
<feature type="compositionally biased region" description="Acidic residues" evidence="11">
    <location>
        <begin position="602"/>
        <end position="632"/>
    </location>
</feature>
<feature type="repeat" description="ANK" evidence="10">
    <location>
        <begin position="684"/>
        <end position="716"/>
    </location>
</feature>
<feature type="repeat" description="ANK" evidence="10">
    <location>
        <begin position="750"/>
        <end position="782"/>
    </location>
</feature>
<feature type="transmembrane region" description="Helical" evidence="12">
    <location>
        <begin position="90"/>
        <end position="113"/>
    </location>
</feature>
<dbReference type="SUPFAM" id="SSF53448">
    <property type="entry name" value="Nucleotide-diphospho-sugar transferases"/>
    <property type="match status" value="1"/>
</dbReference>
<evidence type="ECO:0000256" key="9">
    <source>
        <dbReference type="ARBA" id="ARBA00061151"/>
    </source>
</evidence>
<dbReference type="Pfam" id="PF13637">
    <property type="entry name" value="Ank_4"/>
    <property type="match status" value="1"/>
</dbReference>
<dbReference type="PANTHER" id="PTHR32044:SF11">
    <property type="entry name" value="XYLOGLUCAN GLYCOSYLTRANSFERASE 4"/>
    <property type="match status" value="1"/>
</dbReference>
<evidence type="ECO:0000256" key="7">
    <source>
        <dbReference type="ARBA" id="ARBA00023136"/>
    </source>
</evidence>
<keyword evidence="5 12" id="KW-1133">Transmembrane helix</keyword>
<feature type="region of interest" description="Disordered" evidence="11">
    <location>
        <begin position="599"/>
        <end position="643"/>
    </location>
</feature>
<dbReference type="GO" id="GO:0071555">
    <property type="term" value="P:cell wall organization"/>
    <property type="evidence" value="ECO:0007669"/>
    <property type="project" value="UniProtKB-KW"/>
</dbReference>
<keyword evidence="15" id="KW-1185">Reference proteome</keyword>
<dbReference type="PANTHER" id="PTHR32044">
    <property type="entry name" value="GLUCOMANNAN 4-BETA-MANNOSYLTRANSFERASE 9"/>
    <property type="match status" value="1"/>
</dbReference>
<dbReference type="GO" id="GO:0003676">
    <property type="term" value="F:nucleic acid binding"/>
    <property type="evidence" value="ECO:0007669"/>
    <property type="project" value="InterPro"/>
</dbReference>
<dbReference type="SUPFAM" id="SSF53098">
    <property type="entry name" value="Ribonuclease H-like"/>
    <property type="match status" value="1"/>
</dbReference>
<dbReference type="OrthoDB" id="1577640at2759"/>
<dbReference type="InterPro" id="IPR002156">
    <property type="entry name" value="RNaseH_domain"/>
</dbReference>
<feature type="domain" description="RNase H type-1" evidence="13">
    <location>
        <begin position="956"/>
        <end position="1087"/>
    </location>
</feature>
<feature type="repeat" description="ANK" evidence="10">
    <location>
        <begin position="783"/>
        <end position="815"/>
    </location>
</feature>
<evidence type="ECO:0000256" key="8">
    <source>
        <dbReference type="ARBA" id="ARBA00023316"/>
    </source>
</evidence>
<dbReference type="Proteomes" id="UP000516437">
    <property type="component" value="Chromosome 6"/>
</dbReference>
<dbReference type="GO" id="GO:0004523">
    <property type="term" value="F:RNA-DNA hybrid ribonuclease activity"/>
    <property type="evidence" value="ECO:0007669"/>
    <property type="project" value="InterPro"/>
</dbReference>
<dbReference type="GO" id="GO:0016757">
    <property type="term" value="F:glycosyltransferase activity"/>
    <property type="evidence" value="ECO:0007669"/>
    <property type="project" value="UniProtKB-KW"/>
</dbReference>
<evidence type="ECO:0000256" key="3">
    <source>
        <dbReference type="ARBA" id="ARBA00022679"/>
    </source>
</evidence>
<comment type="caution">
    <text evidence="14">The sequence shown here is derived from an EMBL/GenBank/DDBJ whole genome shotgun (WGS) entry which is preliminary data.</text>
</comment>
<evidence type="ECO:0000259" key="13">
    <source>
        <dbReference type="PROSITE" id="PS50879"/>
    </source>
</evidence>
<dbReference type="PROSITE" id="PS50297">
    <property type="entry name" value="ANK_REP_REGION"/>
    <property type="match status" value="3"/>
</dbReference>
<evidence type="ECO:0000256" key="11">
    <source>
        <dbReference type="SAM" id="MobiDB-lite"/>
    </source>
</evidence>
<organism evidence="14 15">
    <name type="scientific">Morella rubra</name>
    <name type="common">Chinese bayberry</name>
    <dbReference type="NCBI Taxonomy" id="262757"/>
    <lineage>
        <taxon>Eukaryota</taxon>
        <taxon>Viridiplantae</taxon>
        <taxon>Streptophyta</taxon>
        <taxon>Embryophyta</taxon>
        <taxon>Tracheophyta</taxon>
        <taxon>Spermatophyta</taxon>
        <taxon>Magnoliopsida</taxon>
        <taxon>eudicotyledons</taxon>
        <taxon>Gunneridae</taxon>
        <taxon>Pentapetalae</taxon>
        <taxon>rosids</taxon>
        <taxon>fabids</taxon>
        <taxon>Fagales</taxon>
        <taxon>Myricaceae</taxon>
        <taxon>Morella</taxon>
    </lineage>
</organism>
<dbReference type="FunFam" id="3.30.420.10:FF:000076">
    <property type="entry name" value="RBR-type E3 ubiquitin transferase"/>
    <property type="match status" value="1"/>
</dbReference>
<evidence type="ECO:0000256" key="10">
    <source>
        <dbReference type="PROSITE-ProRule" id="PRU00023"/>
    </source>
</evidence>
<keyword evidence="4 12" id="KW-0812">Transmembrane</keyword>
<keyword evidence="7 12" id="KW-0472">Membrane</keyword>
<dbReference type="Pfam" id="PF12796">
    <property type="entry name" value="Ank_2"/>
    <property type="match status" value="1"/>
</dbReference>
<gene>
    <name evidence="14" type="ORF">CJ030_MR6G023261</name>
</gene>
<dbReference type="GO" id="GO:0048868">
    <property type="term" value="P:pollen tube development"/>
    <property type="evidence" value="ECO:0007669"/>
    <property type="project" value="UniProtKB-ARBA"/>
</dbReference>
<keyword evidence="10" id="KW-0040">ANK repeat</keyword>
<dbReference type="Gene3D" id="3.30.420.10">
    <property type="entry name" value="Ribonuclease H-like superfamily/Ribonuclease H"/>
    <property type="match status" value="1"/>
</dbReference>
<evidence type="ECO:0000256" key="2">
    <source>
        <dbReference type="ARBA" id="ARBA00022676"/>
    </source>
</evidence>
<dbReference type="PROSITE" id="PS50879">
    <property type="entry name" value="RNASE_H_1"/>
    <property type="match status" value="1"/>
</dbReference>
<comment type="similarity">
    <text evidence="9">Belongs to the glycosyltransferase 2 family. Plant cellulose synthase-like C subfamily.</text>
</comment>
<feature type="transmembrane region" description="Helical" evidence="12">
    <location>
        <begin position="449"/>
        <end position="469"/>
    </location>
</feature>
<dbReference type="Gene3D" id="1.25.40.20">
    <property type="entry name" value="Ankyrin repeat-containing domain"/>
    <property type="match status" value="2"/>
</dbReference>
<evidence type="ECO:0000256" key="12">
    <source>
        <dbReference type="SAM" id="Phobius"/>
    </source>
</evidence>
<evidence type="ECO:0000256" key="5">
    <source>
        <dbReference type="ARBA" id="ARBA00022989"/>
    </source>
</evidence>
<dbReference type="InterPro" id="IPR012337">
    <property type="entry name" value="RNaseH-like_sf"/>
</dbReference>
<evidence type="ECO:0000256" key="4">
    <source>
        <dbReference type="ARBA" id="ARBA00022692"/>
    </source>
</evidence>
<evidence type="ECO:0000256" key="6">
    <source>
        <dbReference type="ARBA" id="ARBA00023034"/>
    </source>
</evidence>
<accession>A0A6A1VG57</accession>
<dbReference type="EMBL" id="RXIC02000024">
    <property type="protein sequence ID" value="KAB1211724.1"/>
    <property type="molecule type" value="Genomic_DNA"/>
</dbReference>
<dbReference type="SUPFAM" id="SSF48403">
    <property type="entry name" value="Ankyrin repeat"/>
    <property type="match status" value="1"/>
</dbReference>
<dbReference type="CDD" id="cd09279">
    <property type="entry name" value="RNase_HI_like"/>
    <property type="match status" value="1"/>
</dbReference>
<dbReference type="InterPro" id="IPR029044">
    <property type="entry name" value="Nucleotide-diphossugar_trans"/>
</dbReference>
<dbReference type="InterPro" id="IPR002110">
    <property type="entry name" value="Ankyrin_rpt"/>
</dbReference>
<dbReference type="FunFam" id="3.90.550.10:FF:000007">
    <property type="entry name" value="probable xyloglucan glycosyltransferase 5"/>
    <property type="match status" value="1"/>
</dbReference>
<dbReference type="InterPro" id="IPR036770">
    <property type="entry name" value="Ankyrin_rpt-contain_sf"/>
</dbReference>
<dbReference type="InterPro" id="IPR001173">
    <property type="entry name" value="Glyco_trans_2-like"/>
</dbReference>
<dbReference type="PROSITE" id="PS50088">
    <property type="entry name" value="ANK_REPEAT"/>
    <property type="match status" value="4"/>
</dbReference>
<dbReference type="GO" id="GO:0000139">
    <property type="term" value="C:Golgi membrane"/>
    <property type="evidence" value="ECO:0007669"/>
    <property type="project" value="UniProtKB-SubCell"/>
</dbReference>
<dbReference type="InterPro" id="IPR036397">
    <property type="entry name" value="RNaseH_sf"/>
</dbReference>
<evidence type="ECO:0000256" key="1">
    <source>
        <dbReference type="ARBA" id="ARBA00004653"/>
    </source>
</evidence>
<evidence type="ECO:0000313" key="14">
    <source>
        <dbReference type="EMBL" id="KAB1211724.1"/>
    </source>
</evidence>
<feature type="repeat" description="ANK" evidence="10">
    <location>
        <begin position="717"/>
        <end position="749"/>
    </location>
</feature>
<dbReference type="Gene3D" id="3.90.550.10">
    <property type="entry name" value="Spore Coat Polysaccharide Biosynthesis Protein SpsA, Chain A"/>
    <property type="match status" value="1"/>
</dbReference>
<dbReference type="SMART" id="SM00248">
    <property type="entry name" value="ANK"/>
    <property type="match status" value="5"/>
</dbReference>
<dbReference type="AlphaFoldDB" id="A0A6A1VG57"/>
<dbReference type="Pfam" id="PF13632">
    <property type="entry name" value="Glyco_trans_2_3"/>
    <property type="match status" value="1"/>
</dbReference>
<keyword evidence="2" id="KW-0328">Glycosyltransferase</keyword>
<proteinExistence type="inferred from homology"/>
<protein>
    <submittedName>
        <fullName evidence="14">Xyloglucan glycosyltransferase 4</fullName>
    </submittedName>
</protein>
<evidence type="ECO:0000313" key="15">
    <source>
        <dbReference type="Proteomes" id="UP000516437"/>
    </source>
</evidence>